<keyword evidence="2" id="KW-0645">Protease</keyword>
<dbReference type="GO" id="GO:0008237">
    <property type="term" value="F:metallopeptidase activity"/>
    <property type="evidence" value="ECO:0007669"/>
    <property type="project" value="UniProtKB-KW"/>
</dbReference>
<comment type="caution">
    <text evidence="2">The sequence shown here is derived from an EMBL/GenBank/DDBJ whole genome shotgun (WGS) entry which is preliminary data.</text>
</comment>
<sequence length="539" mass="58077">MSAVVLPGVRLLQPLDEGERWVVENPAGERFGVSPDVASILVYLQRVPDISAAGGRFGEDNVRNVVTMLSGCQVLRDDNAAPICASNKRRHEWGRLRVNSLFSIQVTILKNPSRIFAPFANFDFRKWMIAAAAALAIAFAGLIGIAADGASFVQDLAAPQSISSYFEMLLMMVFVISLHEYAHGAVLNSFGGQVSRIGVMLLYLAPACFCDVSDGWRLSSKKRMAVAAAGIISTFMLAGVCSLLRYLPGAPSFMASLVASLYVGAVINAIPTVKFDGYIALMAWREQPFLRSNAMRQWKIVVSDLLSGNLAEAFRNATRTAAYGVLCSLTPLVFVYSLFAVCDATLGSSGIGAIANALLLWLMLAMVIHGWVQIIRSSANSTDRVRGRLSTRAIVCSVVVFLVTLLFPVHVTSATSYASESNGTLTLLSPYGEELPIGETLIIQQQGLMGTRIVGTARVEGSTHAALVPAGIYSPAIAWPQMTDIEVRAQDAAVDAAEGATVPAFGRVVWDDGQSSLAEWLYRQLVLRPFKALAMTFQH</sequence>
<protein>
    <submittedName>
        <fullName evidence="2">Zinc metalloprotease</fullName>
    </submittedName>
</protein>
<keyword evidence="1" id="KW-0472">Membrane</keyword>
<feature type="transmembrane region" description="Helical" evidence="1">
    <location>
        <begin position="253"/>
        <end position="273"/>
    </location>
</feature>
<dbReference type="GO" id="GO:0006508">
    <property type="term" value="P:proteolysis"/>
    <property type="evidence" value="ECO:0007669"/>
    <property type="project" value="UniProtKB-KW"/>
</dbReference>
<feature type="transmembrane region" description="Helical" evidence="1">
    <location>
        <begin position="127"/>
        <end position="153"/>
    </location>
</feature>
<evidence type="ECO:0000313" key="2">
    <source>
        <dbReference type="EMBL" id="OZG53996.1"/>
    </source>
</evidence>
<gene>
    <name evidence="2" type="ORF">PSSU_0099</name>
</gene>
<name>A0A261F516_9BIFI</name>
<keyword evidence="1" id="KW-0812">Transmembrane</keyword>
<feature type="transmembrane region" description="Helical" evidence="1">
    <location>
        <begin position="351"/>
        <end position="372"/>
    </location>
</feature>
<accession>A0A261F516</accession>
<dbReference type="AlphaFoldDB" id="A0A261F516"/>
<dbReference type="RefSeq" id="WP_094690445.1">
    <property type="nucleotide sequence ID" value="NZ_MWWQ01000001.1"/>
</dbReference>
<keyword evidence="1" id="KW-1133">Transmembrane helix</keyword>
<dbReference type="EMBL" id="MWWQ01000001">
    <property type="protein sequence ID" value="OZG53996.1"/>
    <property type="molecule type" value="Genomic_DNA"/>
</dbReference>
<keyword evidence="2" id="KW-0378">Hydrolase</keyword>
<reference evidence="2 3" key="1">
    <citation type="journal article" date="2017" name="BMC Genomics">
        <title>Comparative genomic and phylogenomic analyses of the Bifidobacteriaceae family.</title>
        <authorList>
            <person name="Lugli G.A."/>
            <person name="Milani C."/>
            <person name="Turroni F."/>
            <person name="Duranti S."/>
            <person name="Mancabelli L."/>
            <person name="Mangifesta M."/>
            <person name="Ferrario C."/>
            <person name="Modesto M."/>
            <person name="Mattarelli P."/>
            <person name="Jiri K."/>
            <person name="van Sinderen D."/>
            <person name="Ventura M."/>
        </authorList>
    </citation>
    <scope>NUCLEOTIDE SEQUENCE [LARGE SCALE GENOMIC DNA]</scope>
    <source>
        <strain evidence="2 3">DSM 24744</strain>
    </source>
</reference>
<evidence type="ECO:0000256" key="1">
    <source>
        <dbReference type="SAM" id="Phobius"/>
    </source>
</evidence>
<dbReference type="Proteomes" id="UP000216454">
    <property type="component" value="Unassembled WGS sequence"/>
</dbReference>
<keyword evidence="3" id="KW-1185">Reference proteome</keyword>
<feature type="transmembrane region" description="Helical" evidence="1">
    <location>
        <begin position="165"/>
        <end position="182"/>
    </location>
</feature>
<feature type="transmembrane region" description="Helical" evidence="1">
    <location>
        <begin position="393"/>
        <end position="411"/>
    </location>
</feature>
<proteinExistence type="predicted"/>
<organism evidence="2 3">
    <name type="scientific">Pseudoscardovia suis</name>
    <dbReference type="NCBI Taxonomy" id="987063"/>
    <lineage>
        <taxon>Bacteria</taxon>
        <taxon>Bacillati</taxon>
        <taxon>Actinomycetota</taxon>
        <taxon>Actinomycetes</taxon>
        <taxon>Bifidobacteriales</taxon>
        <taxon>Bifidobacteriaceae</taxon>
        <taxon>Pseudoscardovia</taxon>
    </lineage>
</organism>
<dbReference type="OrthoDB" id="4640801at2"/>
<evidence type="ECO:0000313" key="3">
    <source>
        <dbReference type="Proteomes" id="UP000216454"/>
    </source>
</evidence>
<feature type="transmembrane region" description="Helical" evidence="1">
    <location>
        <begin position="224"/>
        <end position="247"/>
    </location>
</feature>
<keyword evidence="2" id="KW-0482">Metalloprotease</keyword>
<feature type="transmembrane region" description="Helical" evidence="1">
    <location>
        <begin position="320"/>
        <end position="339"/>
    </location>
</feature>